<evidence type="ECO:0000313" key="2">
    <source>
        <dbReference type="EMBL" id="CAJ64887.1"/>
    </source>
</evidence>
<keyword evidence="3" id="KW-1185">Reference proteome</keyword>
<accession>Q0RCD8</accession>
<dbReference type="AlphaFoldDB" id="Q0RCD8"/>
<sequence>MTLRGRDARPDLRGSPVRPAAPRPREEGHGKPSGLFIALPDAIVTTRPRDAFLGRVTGPTLPHAGEPGSLQWDR</sequence>
<feature type="compositionally biased region" description="Basic and acidic residues" evidence="1">
    <location>
        <begin position="1"/>
        <end position="12"/>
    </location>
</feature>
<dbReference type="STRING" id="326424.FRAAL6264"/>
<dbReference type="EMBL" id="CT573213">
    <property type="protein sequence ID" value="CAJ64887.1"/>
    <property type="molecule type" value="Genomic_DNA"/>
</dbReference>
<evidence type="ECO:0000313" key="3">
    <source>
        <dbReference type="Proteomes" id="UP000000657"/>
    </source>
</evidence>
<reference evidence="2 3" key="1">
    <citation type="journal article" date="2007" name="Genome Res.">
        <title>Genome characteristics of facultatively symbiotic Frankia sp. strains reflect host range and host plant biogeography.</title>
        <authorList>
            <person name="Normand P."/>
            <person name="Lapierre P."/>
            <person name="Tisa L.S."/>
            <person name="Gogarten J.P."/>
            <person name="Alloisio N."/>
            <person name="Bagnarol E."/>
            <person name="Bassi C.A."/>
            <person name="Berry A.M."/>
            <person name="Bickhart D.M."/>
            <person name="Choisne N."/>
            <person name="Couloux A."/>
            <person name="Cournoyer B."/>
            <person name="Cruveiller S."/>
            <person name="Daubin V."/>
            <person name="Demange N."/>
            <person name="Francino M.P."/>
            <person name="Goltsman E."/>
            <person name="Huang Y."/>
            <person name="Kopp O.R."/>
            <person name="Labarre L."/>
            <person name="Lapidus A."/>
            <person name="Lavire C."/>
            <person name="Marechal J."/>
            <person name="Martinez M."/>
            <person name="Mastronunzio J.E."/>
            <person name="Mullin B.C."/>
            <person name="Niemann J."/>
            <person name="Pujic P."/>
            <person name="Rawnsley T."/>
            <person name="Rouy Z."/>
            <person name="Schenowitz C."/>
            <person name="Sellstedt A."/>
            <person name="Tavares F."/>
            <person name="Tomkins J.P."/>
            <person name="Vallenet D."/>
            <person name="Valverde C."/>
            <person name="Wall L.G."/>
            <person name="Wang Y."/>
            <person name="Medigue C."/>
            <person name="Benson D.R."/>
        </authorList>
    </citation>
    <scope>NUCLEOTIDE SEQUENCE [LARGE SCALE GENOMIC DNA]</scope>
    <source>
        <strain evidence="3">DSM 45986 / CECT 9034 / ACN14a</strain>
    </source>
</reference>
<dbReference type="KEGG" id="fal:FRAAL6264"/>
<name>Q0RCD8_FRAAA</name>
<protein>
    <submittedName>
        <fullName evidence="2">Uncharacterized protein</fullName>
    </submittedName>
</protein>
<feature type="region of interest" description="Disordered" evidence="1">
    <location>
        <begin position="1"/>
        <end position="35"/>
    </location>
</feature>
<gene>
    <name evidence="2" type="ordered locus">FRAAL6264</name>
</gene>
<dbReference type="Proteomes" id="UP000000657">
    <property type="component" value="Chromosome"/>
</dbReference>
<proteinExistence type="predicted"/>
<evidence type="ECO:0000256" key="1">
    <source>
        <dbReference type="SAM" id="MobiDB-lite"/>
    </source>
</evidence>
<organism evidence="2 3">
    <name type="scientific">Frankia alni (strain DSM 45986 / CECT 9034 / ACN14a)</name>
    <dbReference type="NCBI Taxonomy" id="326424"/>
    <lineage>
        <taxon>Bacteria</taxon>
        <taxon>Bacillati</taxon>
        <taxon>Actinomycetota</taxon>
        <taxon>Actinomycetes</taxon>
        <taxon>Frankiales</taxon>
        <taxon>Frankiaceae</taxon>
        <taxon>Frankia</taxon>
    </lineage>
</organism>
<feature type="region of interest" description="Disordered" evidence="1">
    <location>
        <begin position="53"/>
        <end position="74"/>
    </location>
</feature>
<dbReference type="HOGENOM" id="CLU_2682407_0_0_11"/>